<dbReference type="HOGENOM" id="CLU_3368210_0_0_10"/>
<proteinExistence type="predicted"/>
<name>D5BAY9_ZUNPS</name>
<evidence type="ECO:0000313" key="1">
    <source>
        <dbReference type="EMBL" id="ADF52502.1"/>
    </source>
</evidence>
<dbReference type="EMBL" id="CP001650">
    <property type="protein sequence ID" value="ADF52502.1"/>
    <property type="molecule type" value="Genomic_DNA"/>
</dbReference>
<keyword evidence="2" id="KW-1185">Reference proteome</keyword>
<evidence type="ECO:0000313" key="2">
    <source>
        <dbReference type="Proteomes" id="UP000001654"/>
    </source>
</evidence>
<sequence>MSPEIEVKVLENYAILQVAGVQDRQSKEMKGKYWL</sequence>
<dbReference type="STRING" id="655815.ZPR_2177"/>
<dbReference type="KEGG" id="zpr:ZPR_2177"/>
<dbReference type="Proteomes" id="UP000001654">
    <property type="component" value="Chromosome"/>
</dbReference>
<reference evidence="1 2" key="1">
    <citation type="journal article" date="2010" name="BMC Genomics">
        <title>The complete genome of Zunongwangia profunda SM-A87 reveals its adaptation to the deep-sea environment and ecological role in sedimentary organic nitrogen degradation.</title>
        <authorList>
            <person name="Qin Q.L."/>
            <person name="Zhang X.Y."/>
            <person name="Wang X.M."/>
            <person name="Liu G.M."/>
            <person name="Chen X.L."/>
            <person name="Xie B.B."/>
            <person name="Dang H.Y."/>
            <person name="Zhou B.C."/>
            <person name="Yu J."/>
            <person name="Zhang Y.Z."/>
        </authorList>
    </citation>
    <scope>NUCLEOTIDE SEQUENCE [LARGE SCALE GENOMIC DNA]</scope>
    <source>
        <strain evidence="2">DSM 18752 / CCTCC AB 206139 / SM-A87</strain>
    </source>
</reference>
<protein>
    <submittedName>
        <fullName evidence="1">Uncharacterized protein</fullName>
    </submittedName>
</protein>
<dbReference type="AlphaFoldDB" id="D5BAY9"/>
<organism evidence="1 2">
    <name type="scientific">Zunongwangia profunda (strain DSM 18752 / CCTCC AB 206139 / SM-A87)</name>
    <name type="common">Wangia profunda</name>
    <dbReference type="NCBI Taxonomy" id="655815"/>
    <lineage>
        <taxon>Bacteria</taxon>
        <taxon>Pseudomonadati</taxon>
        <taxon>Bacteroidota</taxon>
        <taxon>Flavobacteriia</taxon>
        <taxon>Flavobacteriales</taxon>
        <taxon>Flavobacteriaceae</taxon>
        <taxon>Zunongwangia</taxon>
    </lineage>
</organism>
<accession>D5BAY9</accession>
<gene>
    <name evidence="1" type="ordered locus">ZPR_2177</name>
</gene>